<proteinExistence type="predicted"/>
<protein>
    <recommendedName>
        <fullName evidence="2">t-SNARE coiled-coil homology domain-containing protein</fullName>
    </recommendedName>
</protein>
<dbReference type="InterPro" id="IPR000727">
    <property type="entry name" value="T_SNARE_dom"/>
</dbReference>
<keyword evidence="1" id="KW-0812">Transmembrane</keyword>
<keyword evidence="4" id="KW-1185">Reference proteome</keyword>
<name>A0A836GSF3_9TRYP</name>
<evidence type="ECO:0000313" key="4">
    <source>
        <dbReference type="Proteomes" id="UP000673552"/>
    </source>
</evidence>
<accession>A0A836GSF3</accession>
<dbReference type="EMBL" id="JAFEUZ010000019">
    <property type="protein sequence ID" value="KAG5480496.1"/>
    <property type="molecule type" value="Genomic_DNA"/>
</dbReference>
<dbReference type="RefSeq" id="XP_067179260.1">
    <property type="nucleotide sequence ID" value="XM_067323631.1"/>
</dbReference>
<feature type="transmembrane region" description="Helical" evidence="1">
    <location>
        <begin position="205"/>
        <end position="227"/>
    </location>
</feature>
<evidence type="ECO:0000256" key="1">
    <source>
        <dbReference type="SAM" id="Phobius"/>
    </source>
</evidence>
<dbReference type="Gene3D" id="1.20.5.110">
    <property type="match status" value="1"/>
</dbReference>
<dbReference type="OrthoDB" id="364348at2759"/>
<feature type="domain" description="T-SNARE coiled-coil homology" evidence="2">
    <location>
        <begin position="133"/>
        <end position="195"/>
    </location>
</feature>
<dbReference type="GeneID" id="92516143"/>
<sequence length="229" mass="26005">MPVESGEVLSRSVQQLAKACSDVQNSTKELWTGRDAIARDRLRRARLLVEECHARVERIDNDQEPSLELLRQQYAQKKAMFELINAEATRRELQAFRQVDTATVREDSVDAPESQAVLHEVLRLDMSKFHTEEAIQREKLQSAREIESAVMDLKATYQEFHALVHQQQEGLDHVTNNVAESCSLVERGHDQIHASSRQQRSLRKIGCISSAVVLFIVVVAIIVVLALTR</sequence>
<dbReference type="AlphaFoldDB" id="A0A836GSF3"/>
<dbReference type="SUPFAM" id="SSF58038">
    <property type="entry name" value="SNARE fusion complex"/>
    <property type="match status" value="1"/>
</dbReference>
<dbReference type="PROSITE" id="PS50192">
    <property type="entry name" value="T_SNARE"/>
    <property type="match status" value="1"/>
</dbReference>
<reference evidence="3 4" key="1">
    <citation type="submission" date="2021-03" db="EMBL/GenBank/DDBJ databases">
        <title>Leishmania (Mundinia) martiniquensis Genome sequencing and assembly.</title>
        <authorList>
            <person name="Almutairi H."/>
            <person name="Gatherer D."/>
        </authorList>
    </citation>
    <scope>NUCLEOTIDE SEQUENCE [LARGE SCALE GENOMIC DNA]</scope>
    <source>
        <strain evidence="3">LSCM1</strain>
    </source>
</reference>
<keyword evidence="1" id="KW-0472">Membrane</keyword>
<dbReference type="Pfam" id="PF05739">
    <property type="entry name" value="SNARE"/>
    <property type="match status" value="1"/>
</dbReference>
<organism evidence="3 4">
    <name type="scientific">Leishmania martiniquensis</name>
    <dbReference type="NCBI Taxonomy" id="1580590"/>
    <lineage>
        <taxon>Eukaryota</taxon>
        <taxon>Discoba</taxon>
        <taxon>Euglenozoa</taxon>
        <taxon>Kinetoplastea</taxon>
        <taxon>Metakinetoplastina</taxon>
        <taxon>Trypanosomatida</taxon>
        <taxon>Trypanosomatidae</taxon>
        <taxon>Leishmaniinae</taxon>
        <taxon>Leishmania</taxon>
    </lineage>
</organism>
<dbReference type="Proteomes" id="UP000673552">
    <property type="component" value="Chromosome 19"/>
</dbReference>
<evidence type="ECO:0000313" key="3">
    <source>
        <dbReference type="EMBL" id="KAG5480496.1"/>
    </source>
</evidence>
<keyword evidence="1" id="KW-1133">Transmembrane helix</keyword>
<comment type="caution">
    <text evidence="3">The sequence shown here is derived from an EMBL/GenBank/DDBJ whole genome shotgun (WGS) entry which is preliminary data.</text>
</comment>
<evidence type="ECO:0000259" key="2">
    <source>
        <dbReference type="PROSITE" id="PS50192"/>
    </source>
</evidence>
<dbReference type="KEGG" id="lmat:92516143"/>
<gene>
    <name evidence="3" type="ORF">LSCM1_06199</name>
</gene>